<dbReference type="GO" id="GO:0005886">
    <property type="term" value="C:plasma membrane"/>
    <property type="evidence" value="ECO:0007669"/>
    <property type="project" value="UniProtKB-SubCell"/>
</dbReference>
<keyword evidence="12" id="KW-0129">CBS domain</keyword>
<dbReference type="InterPro" id="IPR008915">
    <property type="entry name" value="Peptidase_M50"/>
</dbReference>
<keyword evidence="4 14" id="KW-0645">Protease</keyword>
<dbReference type="PIRSF" id="PIRSF006404">
    <property type="entry name" value="UCP006404_Pept_M50_CBS"/>
    <property type="match status" value="1"/>
</dbReference>
<evidence type="ECO:0000256" key="9">
    <source>
        <dbReference type="ARBA" id="ARBA00022833"/>
    </source>
</evidence>
<feature type="transmembrane region" description="Helical" evidence="14">
    <location>
        <begin position="226"/>
        <end position="245"/>
    </location>
</feature>
<dbReference type="Pfam" id="PF02163">
    <property type="entry name" value="Peptidase_M50"/>
    <property type="match status" value="2"/>
</dbReference>
<keyword evidence="8 14" id="KW-0378">Hydrolase</keyword>
<sequence length="379" mass="40006">MSARPDDDRPQRRPGTLRIGQIAGVDVLIRSSWLLVAALIAVLMGDRIDSVAPGLGELRYLAGLAFAVLLYLSVLMHEISHALVAKAFGMQVRSVTLHFLGGVTEIDGESETPWREFCISIAGPITSLGVAAGAWGLTYVAPDGLVGFACEALALTNLIVGLLNLVPGMPLDGGRVLRAIVWGITGNAVTGTLIAGWAGRVVAVLVLGYPSVLAYFLGVEPTMVDYLFAGVIAIFMWTGATQTIMSAKVRRKLPSISARALGRRALTISDDTPLSEAVRAARDSEAGGIVVLDRRGEIFGVVNEAAVLATPEERRPWLSVASVTRRMESGLALSADLSGEALVRAMQTTPAPEYVLTEPDGSVYGVLTAGDVDRAFVQA</sequence>
<feature type="binding site" evidence="16">
    <location>
        <position position="81"/>
    </location>
    <ligand>
        <name>Zn(2+)</name>
        <dbReference type="ChEBI" id="CHEBI:29105"/>
        <note>catalytic</note>
    </ligand>
</feature>
<feature type="transmembrane region" description="Helical" evidence="14">
    <location>
        <begin position="179"/>
        <end position="206"/>
    </location>
</feature>
<evidence type="ECO:0000256" key="12">
    <source>
        <dbReference type="ARBA" id="ARBA00023122"/>
    </source>
</evidence>
<evidence type="ECO:0000256" key="3">
    <source>
        <dbReference type="ARBA" id="ARBA00022475"/>
    </source>
</evidence>
<keyword evidence="20" id="KW-1185">Reference proteome</keyword>
<dbReference type="InterPro" id="IPR046342">
    <property type="entry name" value="CBS_dom_sf"/>
</dbReference>
<dbReference type="PANTHER" id="PTHR39188">
    <property type="entry name" value="MEMBRANE-ASSOCIATED ZINC METALLOPROTEASE M50B"/>
    <property type="match status" value="1"/>
</dbReference>
<evidence type="ECO:0000256" key="16">
    <source>
        <dbReference type="PIRSR" id="PIRSR006404-2"/>
    </source>
</evidence>
<dbReference type="PANTHER" id="PTHR39188:SF3">
    <property type="entry name" value="STAGE IV SPORULATION PROTEIN FB"/>
    <property type="match status" value="1"/>
</dbReference>
<protein>
    <recommendedName>
        <fullName evidence="14">Zinc metalloprotease</fullName>
    </recommendedName>
</protein>
<feature type="transmembrane region" description="Helical" evidence="14">
    <location>
        <begin position="145"/>
        <end position="167"/>
    </location>
</feature>
<name>A0AA46YK33_9ACTN</name>
<keyword evidence="13 14" id="KW-0472">Membrane</keyword>
<dbReference type="AlphaFoldDB" id="A0AA46YK33"/>
<dbReference type="InterPro" id="IPR000644">
    <property type="entry name" value="CBS_dom"/>
</dbReference>
<dbReference type="SUPFAM" id="SSF54631">
    <property type="entry name" value="CBS-domain pair"/>
    <property type="match status" value="1"/>
</dbReference>
<dbReference type="Proteomes" id="UP001164390">
    <property type="component" value="Chromosome"/>
</dbReference>
<keyword evidence="7" id="KW-0677">Repeat</keyword>
<evidence type="ECO:0000256" key="4">
    <source>
        <dbReference type="ARBA" id="ARBA00022670"/>
    </source>
</evidence>
<feature type="transmembrane region" description="Helical" evidence="14">
    <location>
        <begin position="21"/>
        <end position="44"/>
    </location>
</feature>
<keyword evidence="9 14" id="KW-0862">Zinc</keyword>
<evidence type="ECO:0000256" key="11">
    <source>
        <dbReference type="ARBA" id="ARBA00023049"/>
    </source>
</evidence>
<evidence type="ECO:0000313" key="19">
    <source>
        <dbReference type="EMBL" id="UYM05037.1"/>
    </source>
</evidence>
<reference evidence="19" key="1">
    <citation type="submission" date="2022-01" db="EMBL/GenBank/DDBJ databases">
        <title>Nocardioidaceae gen. sp. A5X3R13.</title>
        <authorList>
            <person name="Lopez Marin M.A."/>
            <person name="Uhlik O."/>
        </authorList>
    </citation>
    <scope>NUCLEOTIDE SEQUENCE</scope>
    <source>
        <strain evidence="19">A5X3R13</strain>
    </source>
</reference>
<evidence type="ECO:0000256" key="2">
    <source>
        <dbReference type="ARBA" id="ARBA00007931"/>
    </source>
</evidence>
<gene>
    <name evidence="19" type="ORF">L0C25_21350</name>
</gene>
<dbReference type="KEGG" id="sgrg:L0C25_21350"/>
<keyword evidence="6 14" id="KW-0479">Metal-binding</keyword>
<feature type="active site" evidence="15">
    <location>
        <position position="78"/>
    </location>
</feature>
<comment type="subcellular location">
    <subcellularLocation>
        <location evidence="1 14">Cell membrane</location>
        <topology evidence="1 14">Multi-pass membrane protein</topology>
    </subcellularLocation>
</comment>
<dbReference type="GO" id="GO:0046872">
    <property type="term" value="F:metal ion binding"/>
    <property type="evidence" value="ECO:0007669"/>
    <property type="project" value="UniProtKB-UniRule"/>
</dbReference>
<feature type="domain" description="Peptidase M50" evidence="18">
    <location>
        <begin position="65"/>
        <end position="137"/>
    </location>
</feature>
<keyword evidence="10 14" id="KW-1133">Transmembrane helix</keyword>
<evidence type="ECO:0000256" key="6">
    <source>
        <dbReference type="ARBA" id="ARBA00022723"/>
    </source>
</evidence>
<organism evidence="19 20">
    <name type="scientific">Solicola gregarius</name>
    <dbReference type="NCBI Taxonomy" id="2908642"/>
    <lineage>
        <taxon>Bacteria</taxon>
        <taxon>Bacillati</taxon>
        <taxon>Actinomycetota</taxon>
        <taxon>Actinomycetes</taxon>
        <taxon>Propionibacteriales</taxon>
        <taxon>Nocardioidaceae</taxon>
        <taxon>Solicola</taxon>
    </lineage>
</organism>
<evidence type="ECO:0000256" key="15">
    <source>
        <dbReference type="PIRSR" id="PIRSR006404-1"/>
    </source>
</evidence>
<evidence type="ECO:0000256" key="7">
    <source>
        <dbReference type="ARBA" id="ARBA00022737"/>
    </source>
</evidence>
<dbReference type="InterPro" id="IPR016483">
    <property type="entry name" value="UCP006404_Pept_M50_CBS"/>
</dbReference>
<evidence type="ECO:0000313" key="20">
    <source>
        <dbReference type="Proteomes" id="UP001164390"/>
    </source>
</evidence>
<dbReference type="GO" id="GO:0006508">
    <property type="term" value="P:proteolysis"/>
    <property type="evidence" value="ECO:0007669"/>
    <property type="project" value="UniProtKB-KW"/>
</dbReference>
<evidence type="ECO:0000256" key="10">
    <source>
        <dbReference type="ARBA" id="ARBA00022989"/>
    </source>
</evidence>
<feature type="domain" description="Peptidase M50" evidence="18">
    <location>
        <begin position="151"/>
        <end position="192"/>
    </location>
</feature>
<evidence type="ECO:0000256" key="8">
    <source>
        <dbReference type="ARBA" id="ARBA00022801"/>
    </source>
</evidence>
<evidence type="ECO:0000259" key="18">
    <source>
        <dbReference type="Pfam" id="PF02163"/>
    </source>
</evidence>
<keyword evidence="5 14" id="KW-0812">Transmembrane</keyword>
<dbReference type="GO" id="GO:0008237">
    <property type="term" value="F:metallopeptidase activity"/>
    <property type="evidence" value="ECO:0007669"/>
    <property type="project" value="UniProtKB-UniRule"/>
</dbReference>
<dbReference type="Gene3D" id="3.10.580.10">
    <property type="entry name" value="CBS-domain"/>
    <property type="match status" value="1"/>
</dbReference>
<dbReference type="EMBL" id="CP094970">
    <property type="protein sequence ID" value="UYM05037.1"/>
    <property type="molecule type" value="Genomic_DNA"/>
</dbReference>
<keyword evidence="3 14" id="KW-1003">Cell membrane</keyword>
<keyword evidence="11 14" id="KW-0482">Metalloprotease</keyword>
<dbReference type="CDD" id="cd06164">
    <property type="entry name" value="S2P-M50_SpoIVFB_CBS"/>
    <property type="match status" value="1"/>
</dbReference>
<feature type="binding site" evidence="16">
    <location>
        <position position="77"/>
    </location>
    <ligand>
        <name>Zn(2+)</name>
        <dbReference type="ChEBI" id="CHEBI:29105"/>
        <note>catalytic</note>
    </ligand>
</feature>
<evidence type="ECO:0000256" key="1">
    <source>
        <dbReference type="ARBA" id="ARBA00004651"/>
    </source>
</evidence>
<feature type="domain" description="CBS" evidence="17">
    <location>
        <begin position="264"/>
        <end position="308"/>
    </location>
</feature>
<evidence type="ECO:0000256" key="5">
    <source>
        <dbReference type="ARBA" id="ARBA00022692"/>
    </source>
</evidence>
<feature type="transmembrane region" description="Helical" evidence="14">
    <location>
        <begin position="117"/>
        <end position="139"/>
    </location>
</feature>
<comment type="cofactor">
    <cofactor evidence="14 16">
        <name>Zn(2+)</name>
        <dbReference type="ChEBI" id="CHEBI:29105"/>
    </cofactor>
    <text evidence="14 16">Binds 1 zinc ion per subunit.</text>
</comment>
<dbReference type="RefSeq" id="WP_271633802.1">
    <property type="nucleotide sequence ID" value="NZ_CP094970.1"/>
</dbReference>
<dbReference type="Pfam" id="PF00571">
    <property type="entry name" value="CBS"/>
    <property type="match status" value="1"/>
</dbReference>
<accession>A0AA46YK33</accession>
<feature type="binding site" evidence="16">
    <location>
        <position position="172"/>
    </location>
    <ligand>
        <name>Zn(2+)</name>
        <dbReference type="ChEBI" id="CHEBI:29105"/>
        <note>catalytic</note>
    </ligand>
</feature>
<feature type="transmembrane region" description="Helical" evidence="14">
    <location>
        <begin position="64"/>
        <end position="84"/>
    </location>
</feature>
<comment type="similarity">
    <text evidence="2 14">Belongs to the peptidase M50B family.</text>
</comment>
<evidence type="ECO:0000256" key="13">
    <source>
        <dbReference type="ARBA" id="ARBA00023136"/>
    </source>
</evidence>
<proteinExistence type="inferred from homology"/>
<evidence type="ECO:0000259" key="17">
    <source>
        <dbReference type="Pfam" id="PF00571"/>
    </source>
</evidence>
<evidence type="ECO:0000256" key="14">
    <source>
        <dbReference type="PIRNR" id="PIRNR006404"/>
    </source>
</evidence>